<dbReference type="GO" id="GO:0033179">
    <property type="term" value="C:proton-transporting V-type ATPase, V0 domain"/>
    <property type="evidence" value="ECO:0007669"/>
    <property type="project" value="InterPro"/>
</dbReference>
<evidence type="ECO:0000256" key="2">
    <source>
        <dbReference type="ARBA" id="ARBA00009904"/>
    </source>
</evidence>
<evidence type="ECO:0000256" key="5">
    <source>
        <dbReference type="ARBA" id="ARBA00022989"/>
    </source>
</evidence>
<evidence type="ECO:0000256" key="9">
    <source>
        <dbReference type="SAM" id="MobiDB-lite"/>
    </source>
</evidence>
<feature type="transmembrane region" description="Helical" evidence="8">
    <location>
        <begin position="447"/>
        <end position="466"/>
    </location>
</feature>
<dbReference type="GO" id="GO:0051117">
    <property type="term" value="F:ATPase binding"/>
    <property type="evidence" value="ECO:0007669"/>
    <property type="project" value="TreeGrafter"/>
</dbReference>
<feature type="transmembrane region" description="Helical" evidence="8">
    <location>
        <begin position="349"/>
        <end position="369"/>
    </location>
</feature>
<dbReference type="GO" id="GO:0007035">
    <property type="term" value="P:vacuolar acidification"/>
    <property type="evidence" value="ECO:0007669"/>
    <property type="project" value="TreeGrafter"/>
</dbReference>
<gene>
    <name evidence="10" type="ORF">DIATSA_LOCUS12640</name>
</gene>
<evidence type="ECO:0000256" key="4">
    <source>
        <dbReference type="ARBA" id="ARBA00022692"/>
    </source>
</evidence>
<feature type="transmembrane region" description="Helical" evidence="8">
    <location>
        <begin position="565"/>
        <end position="585"/>
    </location>
</feature>
<dbReference type="PANTHER" id="PTHR11629:SF63">
    <property type="entry name" value="V-TYPE PROTON ATPASE SUBUNIT A"/>
    <property type="match status" value="1"/>
</dbReference>
<evidence type="ECO:0000256" key="8">
    <source>
        <dbReference type="RuleBase" id="RU361189"/>
    </source>
</evidence>
<keyword evidence="6 8" id="KW-0406">Ion transport</keyword>
<keyword evidence="8" id="KW-0375">Hydrogen ion transport</keyword>
<evidence type="ECO:0000256" key="1">
    <source>
        <dbReference type="ARBA" id="ARBA00004141"/>
    </source>
</evidence>
<dbReference type="GO" id="GO:0005886">
    <property type="term" value="C:plasma membrane"/>
    <property type="evidence" value="ECO:0007669"/>
    <property type="project" value="TreeGrafter"/>
</dbReference>
<dbReference type="PANTHER" id="PTHR11629">
    <property type="entry name" value="VACUOLAR PROTON ATPASES"/>
    <property type="match status" value="1"/>
</dbReference>
<dbReference type="InterPro" id="IPR002490">
    <property type="entry name" value="V-ATPase_116kDa_su"/>
</dbReference>
<dbReference type="Proteomes" id="UP001153714">
    <property type="component" value="Chromosome 7"/>
</dbReference>
<name>A0A9N9WJA3_9NEOP</name>
<comment type="subcellular location">
    <subcellularLocation>
        <location evidence="1">Membrane</location>
        <topology evidence="1">Multi-pass membrane protein</topology>
    </subcellularLocation>
</comment>
<keyword evidence="3 8" id="KW-0813">Transport</keyword>
<evidence type="ECO:0000256" key="7">
    <source>
        <dbReference type="ARBA" id="ARBA00023136"/>
    </source>
</evidence>
<comment type="function">
    <text evidence="8">Essential component of the vacuolar proton pump (V-ATPase), a multimeric enzyme that catalyzes the translocation of protons across the membranes. Required for assembly and activity of the V-ATPase.</text>
</comment>
<keyword evidence="5 8" id="KW-1133">Transmembrane helix</keyword>
<feature type="region of interest" description="Disordered" evidence="9">
    <location>
        <begin position="477"/>
        <end position="496"/>
    </location>
</feature>
<evidence type="ECO:0000313" key="10">
    <source>
        <dbReference type="EMBL" id="CAG9795368.1"/>
    </source>
</evidence>
<dbReference type="GO" id="GO:0046961">
    <property type="term" value="F:proton-transporting ATPase activity, rotational mechanism"/>
    <property type="evidence" value="ECO:0007669"/>
    <property type="project" value="InterPro"/>
</dbReference>
<keyword evidence="4 8" id="KW-0812">Transmembrane</keyword>
<protein>
    <recommendedName>
        <fullName evidence="8">V-type proton ATPase subunit a</fullName>
    </recommendedName>
</protein>
<dbReference type="EMBL" id="OU893338">
    <property type="protein sequence ID" value="CAG9795368.1"/>
    <property type="molecule type" value="Genomic_DNA"/>
</dbReference>
<dbReference type="GO" id="GO:0016471">
    <property type="term" value="C:vacuolar proton-transporting V-type ATPase complex"/>
    <property type="evidence" value="ECO:0007669"/>
    <property type="project" value="TreeGrafter"/>
</dbReference>
<organism evidence="10 11">
    <name type="scientific">Diatraea saccharalis</name>
    <name type="common">sugarcane borer</name>
    <dbReference type="NCBI Taxonomy" id="40085"/>
    <lineage>
        <taxon>Eukaryota</taxon>
        <taxon>Metazoa</taxon>
        <taxon>Ecdysozoa</taxon>
        <taxon>Arthropoda</taxon>
        <taxon>Hexapoda</taxon>
        <taxon>Insecta</taxon>
        <taxon>Pterygota</taxon>
        <taxon>Neoptera</taxon>
        <taxon>Endopterygota</taxon>
        <taxon>Lepidoptera</taxon>
        <taxon>Glossata</taxon>
        <taxon>Ditrysia</taxon>
        <taxon>Pyraloidea</taxon>
        <taxon>Crambidae</taxon>
        <taxon>Crambinae</taxon>
        <taxon>Diatraea</taxon>
    </lineage>
</organism>
<feature type="transmembrane region" description="Helical" evidence="8">
    <location>
        <begin position="306"/>
        <end position="329"/>
    </location>
</feature>
<keyword evidence="11" id="KW-1185">Reference proteome</keyword>
<comment type="similarity">
    <text evidence="2 8">Belongs to the V-ATPase 116 kDa subunit family.</text>
</comment>
<keyword evidence="7 8" id="KW-0472">Membrane</keyword>
<dbReference type="Pfam" id="PF01496">
    <property type="entry name" value="V_ATPase_I"/>
    <property type="match status" value="2"/>
</dbReference>
<dbReference type="OrthoDB" id="10264220at2759"/>
<reference evidence="10" key="1">
    <citation type="submission" date="2021-12" db="EMBL/GenBank/DDBJ databases">
        <authorList>
            <person name="King R."/>
        </authorList>
    </citation>
    <scope>NUCLEOTIDE SEQUENCE</scope>
</reference>
<proteinExistence type="inferred from homology"/>
<evidence type="ECO:0000256" key="6">
    <source>
        <dbReference type="ARBA" id="ARBA00023065"/>
    </source>
</evidence>
<sequence length="631" mass="71507">MGSLFRSEEMTLCQLFLQSEAAYACVSELGELEHEGGASTTESMTRALISDDPNKHMGQVQLGLRDKQESLEFLPCFVAGVILRERIPAFERMLWRACRGNVFLRQAEIDTPLEDPSSSDRVYKSVFIIFFQGDQLKTRVKKICEGFRATLYPCPEAPADRREMAMGVMTRIEDLNTVLGQTQDHRHRVLVAAAKNIKNWFVKVRKIKAIYHTLNLFNLDVTQKCLIAECWVPALDLETIQLALRRGTERSGSSVPPILNRMETAEDPPTYNRTNKFTNAFQNLIYAYGVATYREVNPAPYTIITFPFLFAVMFGDLGHGALMAAFGFWMCYKEKPLQAKKIDSEIWNIFFGGRYIILLMGLFSMYTGLTYNDIFSKSLNIFGSSWRNNYNLTTLQQNRLLQLNPDSWDYLQTPYPFGIDPVWQTDENTRPVCDDTMFPGQMGIQKFFVIVALLCVPVMLFGKPYFIMKEQKQRARQGHQTIESGGENGAAGGAPIPAAHHDEDITEVFIHQAIHTIEYVLGSISHTASYLRLWALSLAHAQLAEVAWNMLLRKGLMSKGYEGGILLYVVFAGWAAISVSILVLMEGLSAFLHTLRLHWVEFQSKFYAGEGYLFQPFSFEIILDSAGQGDE</sequence>
<evidence type="ECO:0000256" key="3">
    <source>
        <dbReference type="ARBA" id="ARBA00022448"/>
    </source>
</evidence>
<dbReference type="AlphaFoldDB" id="A0A9N9WJA3"/>
<accession>A0A9N9WJA3</accession>
<evidence type="ECO:0000313" key="11">
    <source>
        <dbReference type="Proteomes" id="UP001153714"/>
    </source>
</evidence>
<reference evidence="10" key="2">
    <citation type="submission" date="2022-10" db="EMBL/GenBank/DDBJ databases">
        <authorList>
            <consortium name="ENA_rothamsted_submissions"/>
            <consortium name="culmorum"/>
            <person name="King R."/>
        </authorList>
    </citation>
    <scope>NUCLEOTIDE SEQUENCE</scope>
</reference>